<protein>
    <submittedName>
        <fullName evidence="2">Uncharacterized protein</fullName>
    </submittedName>
</protein>
<dbReference type="OrthoDB" id="261637at2759"/>
<reference evidence="2 3" key="1">
    <citation type="submission" date="2021-03" db="EMBL/GenBank/DDBJ databases">
        <title>Leishmania (Mundinia) martiniquensis Genome sequencing and assembly.</title>
        <authorList>
            <person name="Almutairi H."/>
            <person name="Gatherer D."/>
        </authorList>
    </citation>
    <scope>NUCLEOTIDE SEQUENCE [LARGE SCALE GENOMIC DNA]</scope>
    <source>
        <strain evidence="2">LSCM1</strain>
    </source>
</reference>
<gene>
    <name evidence="2" type="ORF">LSCM1_00588</name>
</gene>
<evidence type="ECO:0000256" key="1">
    <source>
        <dbReference type="SAM" id="MobiDB-lite"/>
    </source>
</evidence>
<name>A0A836K622_9TRYP</name>
<organism evidence="2 3">
    <name type="scientific">Leishmania martiniquensis</name>
    <dbReference type="NCBI Taxonomy" id="1580590"/>
    <lineage>
        <taxon>Eukaryota</taxon>
        <taxon>Discoba</taxon>
        <taxon>Euglenozoa</taxon>
        <taxon>Kinetoplastea</taxon>
        <taxon>Metakinetoplastina</taxon>
        <taxon>Trypanosomatida</taxon>
        <taxon>Trypanosomatidae</taxon>
        <taxon>Leishmaniinae</taxon>
        <taxon>Leishmania</taxon>
    </lineage>
</organism>
<dbReference type="KEGG" id="lmat:92510748"/>
<accession>A0A836K622</accession>
<comment type="caution">
    <text evidence="2">The sequence shown here is derived from an EMBL/GenBank/DDBJ whole genome shotgun (WGS) entry which is preliminary data.</text>
</comment>
<keyword evidence="3" id="KW-1185">Reference proteome</keyword>
<evidence type="ECO:0000313" key="3">
    <source>
        <dbReference type="Proteomes" id="UP000673552"/>
    </source>
</evidence>
<feature type="region of interest" description="Disordered" evidence="1">
    <location>
        <begin position="484"/>
        <end position="515"/>
    </location>
</feature>
<dbReference type="GeneID" id="92510748"/>
<proteinExistence type="predicted"/>
<sequence>MVSYNKAVMALLRRMGTRKERALSQLPYTLLHELSHGTYKTAARHAFHWERELARNSRDEHLKEIMEFESATTGEERVWSGNVIPLVQQIPCLLLCMQLSPPTLGTYSSTLLSRLALSNCTVRGRAPHVNAIFAAILMHLLPRPFTEVPTVNLIFAVVAIGNVRIASINTEQQARRGECARGIPPWIRKQNVEVRKCLEELPRWLQALFPTTDSLDLAGVIDEIARRLPPADEALPGDYVDVLAARAIAESAEGDSSTELKVMSEQSTKSAVTPAELMVLVSHLLSLSGQFNRIDASTQLAQKSHLLDFWSRVDHKPFYSAFARAALRGALLNLSLLRHTEKILTARVPSVPEWLFMISVVTGGEKGWASTAYSAMRTMLRLAEERRRDEAQRSGKAERVLSLFGPMGEKNRFLLLNQYASAMYKLRFEVDLFYDALECTKPLLQECFRELEADTTSSLRALDAKYRVRQLLFIVTRADNVKEGGVGEDAEDVGGDDKQSVETPPVGESERGGEVTPSLLKPLEKFFAEPTFTSFFPPEVGAPSVPAKGGSGFAQADLPDSRDRAAGSVEGVPSDELALCMQVVECAIVHCISRCTQAANIHEAPSGLIELSLRSAHRMQRITRVYLRYISSAIQRCHGNSHPASVYDGMPPDERMDWATVGDMYGEVKTLQLSWLIVRLLSILTTRKDLSLTEQTDIADIASAVMSDWAGFLDLISDIRELPSSLNRNLAVLLRWYTAHKQFLKCSAAAADAPSFRAVEENVRKVVISSLGAVQRVYSTLCHRRARAGAAPASSFDLGKSMATSRLLDCCVSLALAANMMLVELPHIADVVQKAFDEMREAVQAKPQVSPSDKQCYDAERNLRCSFLLKTIHFLHHVCTLSLFDEGCLDAAASAVKVCAGEDCIAAQSWKSRCVILSRTSYIFRILIERFAHSRASRDLAHQLLIMLSRLALDRLVYREPLLAAQKQQREGRGGDVELHKLQCTVFMWQVSCMVASTMLPNVPIDKYLGIMHTHIRRNFVISLNVPGMGELKGLRGPAMLEYCERLLGEAMLKGEKHVLGERAATMEAVIVRCNVLMRDVFFYLKLVTDLMCIDSSPARTQAIRLRWIQQAELAWRLLKRYQRWIAPSVWRSVWMEVGIVMTVMRIGHISSLDMQEAADTALVNLIRFSKIRGNKGVWVKHRSARAAASEGDGDGATETSAAKENVAGTPQLLSFSVLSRMFEVQERLTDMKLRVYLVELMDQASRETERNEAAVADSRSDLDETRRRSFSGLMETQREREQRHIRSARVNILFTCRRMRS</sequence>
<dbReference type="EMBL" id="JAFEUZ010000036">
    <property type="protein sequence ID" value="KAG5464404.1"/>
    <property type="molecule type" value="Genomic_DNA"/>
</dbReference>
<dbReference type="Proteomes" id="UP000673552">
    <property type="component" value="Chromosome 36"/>
</dbReference>
<evidence type="ECO:0000313" key="2">
    <source>
        <dbReference type="EMBL" id="KAG5464404.1"/>
    </source>
</evidence>
<dbReference type="RefSeq" id="XP_067174341.1">
    <property type="nucleotide sequence ID" value="XM_067318236.1"/>
</dbReference>